<dbReference type="InterPro" id="IPR050807">
    <property type="entry name" value="TransReg_Diox_bact_type"/>
</dbReference>
<sequence length="117" mass="13656">MSIGQRIVNLRENKNWSQRELARRVGLNVSVMNRIESGERPIKDHELIKIATVLNVKSDYLLGLADSLSSVDNDEKEFFKAISDPELERWYAGLPKSDEEDLRKLRKMWEIIKNDQN</sequence>
<dbReference type="SUPFAM" id="SSF47413">
    <property type="entry name" value="lambda repressor-like DNA-binding domains"/>
    <property type="match status" value="1"/>
</dbReference>
<dbReference type="SMART" id="SM00530">
    <property type="entry name" value="HTH_XRE"/>
    <property type="match status" value="1"/>
</dbReference>
<evidence type="ECO:0000313" key="3">
    <source>
        <dbReference type="EMBL" id="MDY0407234.1"/>
    </source>
</evidence>
<name>A0ABU5CN57_9BACI</name>
<dbReference type="InterPro" id="IPR010982">
    <property type="entry name" value="Lambda_DNA-bd_dom_sf"/>
</dbReference>
<dbReference type="Pfam" id="PF01381">
    <property type="entry name" value="HTH_3"/>
    <property type="match status" value="1"/>
</dbReference>
<dbReference type="Proteomes" id="UP001228376">
    <property type="component" value="Unassembled WGS sequence"/>
</dbReference>
<dbReference type="Gene3D" id="1.10.260.40">
    <property type="entry name" value="lambda repressor-like DNA-binding domains"/>
    <property type="match status" value="1"/>
</dbReference>
<dbReference type="PANTHER" id="PTHR46797">
    <property type="entry name" value="HTH-TYPE TRANSCRIPTIONAL REGULATOR"/>
    <property type="match status" value="1"/>
</dbReference>
<keyword evidence="1" id="KW-0238">DNA-binding</keyword>
<dbReference type="EMBL" id="JAROCA020000003">
    <property type="protein sequence ID" value="MDY0407234.1"/>
    <property type="molecule type" value="Genomic_DNA"/>
</dbReference>
<organism evidence="3 4">
    <name type="scientific">Tigheibacillus jepli</name>
    <dbReference type="NCBI Taxonomy" id="3035914"/>
    <lineage>
        <taxon>Bacteria</taxon>
        <taxon>Bacillati</taxon>
        <taxon>Bacillota</taxon>
        <taxon>Bacilli</taxon>
        <taxon>Bacillales</taxon>
        <taxon>Bacillaceae</taxon>
        <taxon>Tigheibacillus</taxon>
    </lineage>
</organism>
<keyword evidence="4" id="KW-1185">Reference proteome</keyword>
<dbReference type="InterPro" id="IPR001387">
    <property type="entry name" value="Cro/C1-type_HTH"/>
</dbReference>
<proteinExistence type="predicted"/>
<evidence type="ECO:0000259" key="2">
    <source>
        <dbReference type="PROSITE" id="PS50943"/>
    </source>
</evidence>
<dbReference type="RefSeq" id="WP_306068337.1">
    <property type="nucleotide sequence ID" value="NZ_JAROCA020000003.1"/>
</dbReference>
<comment type="caution">
    <text evidence="3">The sequence shown here is derived from an EMBL/GenBank/DDBJ whole genome shotgun (WGS) entry which is preliminary data.</text>
</comment>
<feature type="domain" description="HTH cro/C1-type" evidence="2">
    <location>
        <begin position="7"/>
        <end position="61"/>
    </location>
</feature>
<evidence type="ECO:0000256" key="1">
    <source>
        <dbReference type="ARBA" id="ARBA00023125"/>
    </source>
</evidence>
<accession>A0ABU5CN57</accession>
<evidence type="ECO:0000313" key="4">
    <source>
        <dbReference type="Proteomes" id="UP001228376"/>
    </source>
</evidence>
<dbReference type="CDD" id="cd00093">
    <property type="entry name" value="HTH_XRE"/>
    <property type="match status" value="1"/>
</dbReference>
<dbReference type="PROSITE" id="PS50943">
    <property type="entry name" value="HTH_CROC1"/>
    <property type="match status" value="1"/>
</dbReference>
<protein>
    <submittedName>
        <fullName evidence="3">Helix-turn-helix transcriptional regulator</fullName>
    </submittedName>
</protein>
<dbReference type="PANTHER" id="PTHR46797:SF1">
    <property type="entry name" value="METHYLPHOSPHONATE SYNTHASE"/>
    <property type="match status" value="1"/>
</dbReference>
<gene>
    <name evidence="3" type="ORF">P5G51_019540</name>
</gene>
<reference evidence="3 4" key="1">
    <citation type="submission" date="2023-10" db="EMBL/GenBank/DDBJ databases">
        <title>179-bfca-hs.</title>
        <authorList>
            <person name="Miliotis G."/>
            <person name="Sengupta P."/>
            <person name="Hameed A."/>
            <person name="Chuvochina M."/>
            <person name="Mcdonagh F."/>
            <person name="Simpson A.C."/>
            <person name="Singh N.K."/>
            <person name="Rekha P.D."/>
            <person name="Raman K."/>
            <person name="Hugenholtz P."/>
            <person name="Venkateswaran K."/>
        </authorList>
    </citation>
    <scope>NUCLEOTIDE SEQUENCE [LARGE SCALE GENOMIC DNA]</scope>
    <source>
        <strain evidence="3 4">179-BFC-A-HS</strain>
    </source>
</reference>